<dbReference type="STRING" id="469378.Ccur_05780"/>
<protein>
    <submittedName>
        <fullName evidence="1">Uncharacterized protein</fullName>
    </submittedName>
</protein>
<organism evidence="1 2">
    <name type="scientific">Cryptobacterium curtum (strain ATCC 700683 / DSM 15641 / CCUG 43107 / 12-3)</name>
    <dbReference type="NCBI Taxonomy" id="469378"/>
    <lineage>
        <taxon>Bacteria</taxon>
        <taxon>Bacillati</taxon>
        <taxon>Actinomycetota</taxon>
        <taxon>Coriobacteriia</taxon>
        <taxon>Eggerthellales</taxon>
        <taxon>Eggerthellaceae</taxon>
        <taxon>Cryptobacterium</taxon>
    </lineage>
</organism>
<reference evidence="1 2" key="1">
    <citation type="journal article" date="2009" name="Stand. Genomic Sci.">
        <title>Complete genome sequence of Cryptobacterium curtum type strain (12-3).</title>
        <authorList>
            <person name="Mavrommatis K."/>
            <person name="Pukall R."/>
            <person name="Rohde C."/>
            <person name="Chen F."/>
            <person name="Sims D."/>
            <person name="Brettin T."/>
            <person name="Kuske C."/>
            <person name="Detter J.C."/>
            <person name="Han C."/>
            <person name="Lapidus A."/>
            <person name="Copeland A."/>
            <person name="Glavina Del Rio T."/>
            <person name="Nolan M."/>
            <person name="Lucas S."/>
            <person name="Tice H."/>
            <person name="Cheng J.F."/>
            <person name="Bruce D."/>
            <person name="Goodwin L."/>
            <person name="Pitluck S."/>
            <person name="Ovchinnikova G."/>
            <person name="Pati A."/>
            <person name="Ivanova N."/>
            <person name="Chen A."/>
            <person name="Palaniappan K."/>
            <person name="Chain P."/>
            <person name="D'haeseleer P."/>
            <person name="Goker M."/>
            <person name="Bristow J."/>
            <person name="Eisen J.A."/>
            <person name="Markowitz V."/>
            <person name="Hugenholtz P."/>
            <person name="Rohde M."/>
            <person name="Klenk H.P."/>
            <person name="Kyrpides N.C."/>
        </authorList>
    </citation>
    <scope>NUCLEOTIDE SEQUENCE [LARGE SCALE GENOMIC DNA]</scope>
    <source>
        <strain evidence="2">ATCC 700683 / DSM 15641 / 12-3</strain>
    </source>
</reference>
<keyword evidence="2" id="KW-1185">Reference proteome</keyword>
<name>C7MN06_CRYCD</name>
<dbReference type="Proteomes" id="UP000000954">
    <property type="component" value="Chromosome"/>
</dbReference>
<accession>C7MN06</accession>
<dbReference type="KEGG" id="ccu:Ccur_05780"/>
<dbReference type="EMBL" id="CP001682">
    <property type="protein sequence ID" value="ACU94296.1"/>
    <property type="molecule type" value="Genomic_DNA"/>
</dbReference>
<gene>
    <name evidence="1" type="ordered locus">Ccur_05780</name>
</gene>
<dbReference type="AlphaFoldDB" id="C7MN06"/>
<sequence>MVFNDTGDRMQHSIAGCSRTYMKTIFVNIRATKHKSADGMLIRCVSTRTESGTSPLRYSARCCLYRFRL</sequence>
<evidence type="ECO:0000313" key="1">
    <source>
        <dbReference type="EMBL" id="ACU94296.1"/>
    </source>
</evidence>
<evidence type="ECO:0000313" key="2">
    <source>
        <dbReference type="Proteomes" id="UP000000954"/>
    </source>
</evidence>
<proteinExistence type="predicted"/>
<dbReference type="HOGENOM" id="CLU_2768875_0_0_11"/>